<evidence type="ECO:0000259" key="10">
    <source>
        <dbReference type="Pfam" id="PF00133"/>
    </source>
</evidence>
<evidence type="ECO:0000313" key="12">
    <source>
        <dbReference type="EMBL" id="KKU33773.1"/>
    </source>
</evidence>
<dbReference type="InterPro" id="IPR009008">
    <property type="entry name" value="Val/Leu/Ile-tRNA-synth_edit"/>
</dbReference>
<dbReference type="PANTHER" id="PTHR42780:SF1">
    <property type="entry name" value="ISOLEUCINE--TRNA LIGASE, CYTOPLASMIC"/>
    <property type="match status" value="1"/>
</dbReference>
<dbReference type="Gene3D" id="1.10.730.10">
    <property type="entry name" value="Isoleucyl-tRNA Synthetase, Domain 1"/>
    <property type="match status" value="1"/>
</dbReference>
<dbReference type="NCBIfam" id="TIGR00392">
    <property type="entry name" value="ileS"/>
    <property type="match status" value="1"/>
</dbReference>
<dbReference type="Gene3D" id="3.40.50.620">
    <property type="entry name" value="HUPs"/>
    <property type="match status" value="2"/>
</dbReference>
<dbReference type="InterPro" id="IPR014729">
    <property type="entry name" value="Rossmann-like_a/b/a_fold"/>
</dbReference>
<dbReference type="EC" id="6.1.1.5" evidence="1 9"/>
<protein>
    <recommendedName>
        <fullName evidence="1 9">Isoleucine--tRNA ligase</fullName>
        <ecNumber evidence="1 9">6.1.1.5</ecNumber>
    </recommendedName>
</protein>
<comment type="catalytic activity">
    <reaction evidence="8">
        <text>tRNA(Ile) + L-isoleucine + ATP = L-isoleucyl-tRNA(Ile) + AMP + diphosphate</text>
        <dbReference type="Rhea" id="RHEA:11060"/>
        <dbReference type="Rhea" id="RHEA-COMP:9666"/>
        <dbReference type="Rhea" id="RHEA-COMP:9695"/>
        <dbReference type="ChEBI" id="CHEBI:30616"/>
        <dbReference type="ChEBI" id="CHEBI:33019"/>
        <dbReference type="ChEBI" id="CHEBI:58045"/>
        <dbReference type="ChEBI" id="CHEBI:78442"/>
        <dbReference type="ChEBI" id="CHEBI:78528"/>
        <dbReference type="ChEBI" id="CHEBI:456215"/>
        <dbReference type="EC" id="6.1.1.5"/>
    </reaction>
</comment>
<feature type="domain" description="Aminoacyl-tRNA synthetase class Ia" evidence="10">
    <location>
        <begin position="24"/>
        <end position="668"/>
    </location>
</feature>
<accession>A0A0G1RUX3</accession>
<dbReference type="GO" id="GO:0000049">
    <property type="term" value="F:tRNA binding"/>
    <property type="evidence" value="ECO:0007669"/>
    <property type="project" value="InterPro"/>
</dbReference>
<evidence type="ECO:0000256" key="5">
    <source>
        <dbReference type="ARBA" id="ARBA00022917"/>
    </source>
</evidence>
<dbReference type="SUPFAM" id="SSF47323">
    <property type="entry name" value="Anticodon-binding domain of a subclass of class I aminoacyl-tRNA synthetases"/>
    <property type="match status" value="1"/>
</dbReference>
<dbReference type="GO" id="GO:0004822">
    <property type="term" value="F:isoleucine-tRNA ligase activity"/>
    <property type="evidence" value="ECO:0007669"/>
    <property type="project" value="UniProtKB-UniRule"/>
</dbReference>
<dbReference type="InterPro" id="IPR002301">
    <property type="entry name" value="Ile-tRNA-ligase"/>
</dbReference>
<dbReference type="AlphaFoldDB" id="A0A0G1RUX3"/>
<gene>
    <name evidence="12" type="ORF">UX47_C0001G0056</name>
</gene>
<dbReference type="Pfam" id="PF08264">
    <property type="entry name" value="Anticodon_1"/>
    <property type="match status" value="1"/>
</dbReference>
<evidence type="ECO:0000256" key="9">
    <source>
        <dbReference type="NCBIfam" id="TIGR00392"/>
    </source>
</evidence>
<evidence type="ECO:0000259" key="11">
    <source>
        <dbReference type="Pfam" id="PF08264"/>
    </source>
</evidence>
<dbReference type="Pfam" id="PF00133">
    <property type="entry name" value="tRNA-synt_1"/>
    <property type="match status" value="1"/>
</dbReference>
<keyword evidence="4" id="KW-0067">ATP-binding</keyword>
<dbReference type="PATRIC" id="fig|1618381.3.peg.58"/>
<proteinExistence type="predicted"/>
<comment type="function">
    <text evidence="7">Catalyzes the attachment of isoleucine to tRNA(Ile). As IleRS can inadvertently accommodate and process structurally similar amino acids such as valine, to avoid such errors it has two additional distinct tRNA(Ile)-dependent editing activities. One activity is designated as 'pretransfer' editing and involves the hydrolysis of activated Val-AMP. The other activity is designated 'posttransfer' editing and involves deacylation of mischarged Val-tRNA(Ile).</text>
</comment>
<dbReference type="SUPFAM" id="SSF50677">
    <property type="entry name" value="ValRS/IleRS/LeuRS editing domain"/>
    <property type="match status" value="1"/>
</dbReference>
<keyword evidence="6 12" id="KW-0030">Aminoacyl-tRNA synthetase</keyword>
<evidence type="ECO:0000256" key="1">
    <source>
        <dbReference type="ARBA" id="ARBA00013165"/>
    </source>
</evidence>
<dbReference type="CDD" id="cd07961">
    <property type="entry name" value="Anticodon_Ia_Ile_ABEc"/>
    <property type="match status" value="1"/>
</dbReference>
<keyword evidence="2" id="KW-0436">Ligase</keyword>
<evidence type="ECO:0000256" key="4">
    <source>
        <dbReference type="ARBA" id="ARBA00022840"/>
    </source>
</evidence>
<dbReference type="PANTHER" id="PTHR42780">
    <property type="entry name" value="SOLEUCYL-TRNA SYNTHETASE"/>
    <property type="match status" value="1"/>
</dbReference>
<keyword evidence="5" id="KW-0648">Protein biosynthesis</keyword>
<evidence type="ECO:0000256" key="7">
    <source>
        <dbReference type="ARBA" id="ARBA00025217"/>
    </source>
</evidence>
<dbReference type="GO" id="GO:0005524">
    <property type="term" value="F:ATP binding"/>
    <property type="evidence" value="ECO:0007669"/>
    <property type="project" value="UniProtKB-KW"/>
</dbReference>
<feature type="domain" description="Methionyl/Valyl/Leucyl/Isoleucyl-tRNA synthetase anticodon-binding" evidence="11">
    <location>
        <begin position="721"/>
        <end position="868"/>
    </location>
</feature>
<keyword evidence="3" id="KW-0547">Nucleotide-binding</keyword>
<dbReference type="GO" id="GO:0002161">
    <property type="term" value="F:aminoacyl-tRNA deacylase activity"/>
    <property type="evidence" value="ECO:0007669"/>
    <property type="project" value="InterPro"/>
</dbReference>
<evidence type="ECO:0000256" key="3">
    <source>
        <dbReference type="ARBA" id="ARBA00022741"/>
    </source>
</evidence>
<dbReference type="SUPFAM" id="SSF52374">
    <property type="entry name" value="Nucleotidylyl transferase"/>
    <property type="match status" value="1"/>
</dbReference>
<sequence length="987" mass="114596">MPKEKHSIKEVEASPDFPILEKQLLDHWYRSGIVEKYLHKNDQSSEKFYFQDGPITANNPMGVHHAWGRTYKDLWQRYKNMRGFRQRFQNGFDCQGLWVEVEVEKELNFHFKKDIETYGVAHFIQHCKDRVIKYSGIQTDQSKRLGYFMDWENSYFTMSDENNYMIWHFLKVCWEKGWIYKGHDSVPWCPRCETAISQHEMLTEDYKELTHKSIYLELPLVGRENEYLLIWTTTPWTLPANIAVAVDEKQDYSLVEASTGKFWVLKDLVENVFKGDYINIVKTVKGKELVGLHYRAPFDDISAVKQIALENPGKFHLVIPTDSQIMPISNTEGTGLVHTAVSAGTEDFALGKKLGLPMIPVIADNADYLPGLDWLSGQNAKKHPEIILDYLNKKEESGENTVFRIENYTHRYPACWRCKTELVWKVADEWYISMDKVDPDDKEGRTLRQKMIDVAGKITWKPEFGHDRELDWLNNMHDWLISKKNRYWGLALPIWVCEKCGQFEVVGGKDELRERAASGWDKFEGHTPHKPYIDEVKIKHGCGGNMSRIPDVGNPWLDAGIVPFSTLLDLETGKVSYTSDKKYWEQWFPADFITESFPGQFKNWFYSMIAMSTVLEDTNPFENVLGFASMLGEDGRAMHKSWGNSIEFNEAADKIGVDVMRWTFARHNPERNLLFGYKMTSETKRLFHMLLWNSYRFFANFAALENWQPEIEFEHIPTKLDLWILNRLDQTVLEVTAGLDKYDAFSAATSIEAFVSDLSTWYIRRSRDRIGPSAQDKDDKETCYRTLRTVFDCLSRVLMPFTPFMADMIYTNITGDESVHLTDWPLVTTEDIVDKKLIENMALVRRVCEMGHADRKANSIAVKQPLSKITVIGSKSALRSEPELLQLIKDELNVLEVVFREPAMESEKNIELSIELDKLLTPELIRKGQMREVIRSIQEARKNAGCRLDEVVSITLPEWPIEYEEEIKRKTLVNNISKGDTLKISRT</sequence>
<organism evidence="12 13">
    <name type="scientific">Candidatus Collierbacteria bacterium GW2011_GWA2_46_26</name>
    <dbReference type="NCBI Taxonomy" id="1618381"/>
    <lineage>
        <taxon>Bacteria</taxon>
        <taxon>Candidatus Collieribacteriota</taxon>
    </lineage>
</organism>
<evidence type="ECO:0000313" key="13">
    <source>
        <dbReference type="Proteomes" id="UP000034794"/>
    </source>
</evidence>
<reference evidence="12 13" key="1">
    <citation type="journal article" date="2015" name="Nature">
        <title>rRNA introns, odd ribosomes, and small enigmatic genomes across a large radiation of phyla.</title>
        <authorList>
            <person name="Brown C.T."/>
            <person name="Hug L.A."/>
            <person name="Thomas B.C."/>
            <person name="Sharon I."/>
            <person name="Castelle C.J."/>
            <person name="Singh A."/>
            <person name="Wilkins M.J."/>
            <person name="Williams K.H."/>
            <person name="Banfield J.F."/>
        </authorList>
    </citation>
    <scope>NUCLEOTIDE SEQUENCE [LARGE SCALE GENOMIC DNA]</scope>
</reference>
<dbReference type="InterPro" id="IPR023586">
    <property type="entry name" value="Ile-tRNA-ligase_type2"/>
</dbReference>
<evidence type="ECO:0000256" key="2">
    <source>
        <dbReference type="ARBA" id="ARBA00022598"/>
    </source>
</evidence>
<evidence type="ECO:0000256" key="8">
    <source>
        <dbReference type="ARBA" id="ARBA00048359"/>
    </source>
</evidence>
<dbReference type="InterPro" id="IPR033709">
    <property type="entry name" value="Anticodon_Ile_ABEc"/>
</dbReference>
<dbReference type="EMBL" id="LCMI01000001">
    <property type="protein sequence ID" value="KKU33773.1"/>
    <property type="molecule type" value="Genomic_DNA"/>
</dbReference>
<name>A0A0G1RUX3_9BACT</name>
<dbReference type="Proteomes" id="UP000034794">
    <property type="component" value="Unassembled WGS sequence"/>
</dbReference>
<dbReference type="GO" id="GO:0006428">
    <property type="term" value="P:isoleucyl-tRNA aminoacylation"/>
    <property type="evidence" value="ECO:0007669"/>
    <property type="project" value="UniProtKB-UniRule"/>
</dbReference>
<dbReference type="Gene3D" id="3.90.740.10">
    <property type="entry name" value="Valyl/Leucyl/Isoleucyl-tRNA synthetase, editing domain"/>
    <property type="match status" value="1"/>
</dbReference>
<dbReference type="InterPro" id="IPR013155">
    <property type="entry name" value="M/V/L/I-tRNA-synth_anticd-bd"/>
</dbReference>
<dbReference type="InterPro" id="IPR009080">
    <property type="entry name" value="tRNAsynth_Ia_anticodon-bd"/>
</dbReference>
<dbReference type="Pfam" id="PF19302">
    <property type="entry name" value="DUF5915"/>
    <property type="match status" value="1"/>
</dbReference>
<dbReference type="GO" id="GO:0005737">
    <property type="term" value="C:cytoplasm"/>
    <property type="evidence" value="ECO:0007669"/>
    <property type="project" value="UniProtKB-UniRule"/>
</dbReference>
<evidence type="ECO:0000256" key="6">
    <source>
        <dbReference type="ARBA" id="ARBA00023146"/>
    </source>
</evidence>
<dbReference type="PRINTS" id="PR00984">
    <property type="entry name" value="TRNASYNTHILE"/>
</dbReference>
<comment type="caution">
    <text evidence="12">The sequence shown here is derived from an EMBL/GenBank/DDBJ whole genome shotgun (WGS) entry which is preliminary data.</text>
</comment>
<dbReference type="InterPro" id="IPR002300">
    <property type="entry name" value="aa-tRNA-synth_Ia"/>
</dbReference>